<comment type="caution">
    <text evidence="6">The sequence shown here is derived from an EMBL/GenBank/DDBJ whole genome shotgun (WGS) entry which is preliminary data.</text>
</comment>
<dbReference type="PROSITE" id="PS51063">
    <property type="entry name" value="HTH_CRP_2"/>
    <property type="match status" value="1"/>
</dbReference>
<dbReference type="SMART" id="SM00100">
    <property type="entry name" value="cNMP"/>
    <property type="match status" value="1"/>
</dbReference>
<dbReference type="Pfam" id="PF13545">
    <property type="entry name" value="HTH_Crp_2"/>
    <property type="match status" value="1"/>
</dbReference>
<dbReference type="SUPFAM" id="SSF51206">
    <property type="entry name" value="cAMP-binding domain-like"/>
    <property type="match status" value="1"/>
</dbReference>
<dbReference type="InterPro" id="IPR014710">
    <property type="entry name" value="RmlC-like_jellyroll"/>
</dbReference>
<dbReference type="STRING" id="1616.IV73_GL000276"/>
<dbReference type="GO" id="GO:0003700">
    <property type="term" value="F:DNA-binding transcription factor activity"/>
    <property type="evidence" value="ECO:0007669"/>
    <property type="project" value="TreeGrafter"/>
</dbReference>
<feature type="domain" description="HTH crp-type" evidence="5">
    <location>
        <begin position="127"/>
        <end position="195"/>
    </location>
</feature>
<dbReference type="PROSITE" id="PS50042">
    <property type="entry name" value="CNMP_BINDING_3"/>
    <property type="match status" value="1"/>
</dbReference>
<evidence type="ECO:0000313" key="6">
    <source>
        <dbReference type="EMBL" id="KRN75777.1"/>
    </source>
</evidence>
<keyword evidence="2" id="KW-0238">DNA-binding</keyword>
<keyword evidence="3" id="KW-0804">Transcription</keyword>
<organism evidence="6 7">
    <name type="scientific">Weissella kandleri</name>
    <dbReference type="NCBI Taxonomy" id="1616"/>
    <lineage>
        <taxon>Bacteria</taxon>
        <taxon>Bacillati</taxon>
        <taxon>Bacillota</taxon>
        <taxon>Bacilli</taxon>
        <taxon>Lactobacillales</taxon>
        <taxon>Lactobacillaceae</taxon>
        <taxon>Weissella</taxon>
    </lineage>
</organism>
<dbReference type="GO" id="GO:0003677">
    <property type="term" value="F:DNA binding"/>
    <property type="evidence" value="ECO:0007669"/>
    <property type="project" value="UniProtKB-KW"/>
</dbReference>
<dbReference type="PANTHER" id="PTHR24567:SF74">
    <property type="entry name" value="HTH-TYPE TRANSCRIPTIONAL REGULATOR ARCR"/>
    <property type="match status" value="1"/>
</dbReference>
<dbReference type="CDD" id="cd00038">
    <property type="entry name" value="CAP_ED"/>
    <property type="match status" value="1"/>
</dbReference>
<sequence length="203" mass="22854">MELTQINNLVVHQYLTPGTLVFSPLMTSRLVIVHTGKIKVYQLNANGQEQVLRILGAGDVEGEALLFGDLTSTVYGEVLKAGEMCTLSGTDFQVLLANKPQMALQLLDQYHQKTKQLERQLSYLSINNKERRVGTYLVDQVKSQGQQQITLPMKLKDLATYLALTPETLSRNLARLSQKKYLKQHLRQVEILNLAALQANLFD</sequence>
<evidence type="ECO:0000313" key="7">
    <source>
        <dbReference type="Proteomes" id="UP000051655"/>
    </source>
</evidence>
<dbReference type="SMART" id="SM00419">
    <property type="entry name" value="HTH_CRP"/>
    <property type="match status" value="1"/>
</dbReference>
<dbReference type="EMBL" id="JQBP01000001">
    <property type="protein sequence ID" value="KRN75777.1"/>
    <property type="molecule type" value="Genomic_DNA"/>
</dbReference>
<dbReference type="Gene3D" id="2.60.120.10">
    <property type="entry name" value="Jelly Rolls"/>
    <property type="match status" value="1"/>
</dbReference>
<dbReference type="SUPFAM" id="SSF46785">
    <property type="entry name" value="Winged helix' DNA-binding domain"/>
    <property type="match status" value="1"/>
</dbReference>
<feature type="domain" description="Cyclic nucleotide-binding" evidence="4">
    <location>
        <begin position="30"/>
        <end position="113"/>
    </location>
</feature>
<protein>
    <submittedName>
        <fullName evidence="6">Bacterial regulatory s, crp family protein</fullName>
    </submittedName>
</protein>
<evidence type="ECO:0000259" key="4">
    <source>
        <dbReference type="PROSITE" id="PS50042"/>
    </source>
</evidence>
<keyword evidence="7" id="KW-1185">Reference proteome</keyword>
<dbReference type="InterPro" id="IPR018490">
    <property type="entry name" value="cNMP-bd_dom_sf"/>
</dbReference>
<dbReference type="InterPro" id="IPR012318">
    <property type="entry name" value="HTH_CRP"/>
</dbReference>
<dbReference type="InterPro" id="IPR036390">
    <property type="entry name" value="WH_DNA-bd_sf"/>
</dbReference>
<reference evidence="6 7" key="1">
    <citation type="journal article" date="2015" name="Genome Announc.">
        <title>Expanding the biotechnology potential of lactobacilli through comparative genomics of 213 strains and associated genera.</title>
        <authorList>
            <person name="Sun Z."/>
            <person name="Harris H.M."/>
            <person name="McCann A."/>
            <person name="Guo C."/>
            <person name="Argimon S."/>
            <person name="Zhang W."/>
            <person name="Yang X."/>
            <person name="Jeffery I.B."/>
            <person name="Cooney J.C."/>
            <person name="Kagawa T.F."/>
            <person name="Liu W."/>
            <person name="Song Y."/>
            <person name="Salvetti E."/>
            <person name="Wrobel A."/>
            <person name="Rasinkangas P."/>
            <person name="Parkhill J."/>
            <person name="Rea M.C."/>
            <person name="O'Sullivan O."/>
            <person name="Ritari J."/>
            <person name="Douillard F.P."/>
            <person name="Paul Ross R."/>
            <person name="Yang R."/>
            <person name="Briner A.E."/>
            <person name="Felis G.E."/>
            <person name="de Vos W.M."/>
            <person name="Barrangou R."/>
            <person name="Klaenhammer T.R."/>
            <person name="Caufield P.W."/>
            <person name="Cui Y."/>
            <person name="Zhang H."/>
            <person name="O'Toole P.W."/>
        </authorList>
    </citation>
    <scope>NUCLEOTIDE SEQUENCE [LARGE SCALE GENOMIC DNA]</scope>
    <source>
        <strain evidence="6 7">DSM 20593</strain>
    </source>
</reference>
<keyword evidence="1" id="KW-0805">Transcription regulation</keyword>
<dbReference type="Pfam" id="PF00027">
    <property type="entry name" value="cNMP_binding"/>
    <property type="match status" value="1"/>
</dbReference>
<dbReference type="PATRIC" id="fig|1616.3.peg.281"/>
<proteinExistence type="predicted"/>
<gene>
    <name evidence="6" type="ORF">IV73_GL000276</name>
</gene>
<dbReference type="GO" id="GO:0005829">
    <property type="term" value="C:cytosol"/>
    <property type="evidence" value="ECO:0007669"/>
    <property type="project" value="TreeGrafter"/>
</dbReference>
<dbReference type="PANTHER" id="PTHR24567">
    <property type="entry name" value="CRP FAMILY TRANSCRIPTIONAL REGULATORY PROTEIN"/>
    <property type="match status" value="1"/>
</dbReference>
<evidence type="ECO:0000256" key="3">
    <source>
        <dbReference type="ARBA" id="ARBA00023163"/>
    </source>
</evidence>
<dbReference type="Proteomes" id="UP000051655">
    <property type="component" value="Unassembled WGS sequence"/>
</dbReference>
<name>A0A0R2JEN5_9LACO</name>
<accession>A0A0R2JEN5</accession>
<evidence type="ECO:0000256" key="1">
    <source>
        <dbReference type="ARBA" id="ARBA00023015"/>
    </source>
</evidence>
<dbReference type="InterPro" id="IPR000595">
    <property type="entry name" value="cNMP-bd_dom"/>
</dbReference>
<evidence type="ECO:0000259" key="5">
    <source>
        <dbReference type="PROSITE" id="PS51063"/>
    </source>
</evidence>
<dbReference type="AlphaFoldDB" id="A0A0R2JEN5"/>
<dbReference type="InterPro" id="IPR050397">
    <property type="entry name" value="Env_Response_Regulators"/>
</dbReference>
<evidence type="ECO:0000256" key="2">
    <source>
        <dbReference type="ARBA" id="ARBA00023125"/>
    </source>
</evidence>